<dbReference type="KEGG" id="pdw:BV82_4438"/>
<keyword evidence="1" id="KW-0175">Coiled coil</keyword>
<proteinExistence type="predicted"/>
<name>A0AAP0SB43_9PSED</name>
<keyword evidence="4" id="KW-1185">Reference proteome</keyword>
<accession>A0AAP0SB43</accession>
<feature type="coiled-coil region" evidence="1">
    <location>
        <begin position="375"/>
        <end position="402"/>
    </location>
</feature>
<gene>
    <name evidence="3" type="ORF">BV82_4438</name>
</gene>
<evidence type="ECO:0000256" key="1">
    <source>
        <dbReference type="SAM" id="Coils"/>
    </source>
</evidence>
<evidence type="ECO:0000256" key="2">
    <source>
        <dbReference type="SAM" id="MobiDB-lite"/>
    </source>
</evidence>
<dbReference type="RefSeq" id="WP_036996662.1">
    <property type="nucleotide sequence ID" value="NZ_CP071706.1"/>
</dbReference>
<organism evidence="3 4">
    <name type="scientific">Pseudomonas donghuensis</name>
    <dbReference type="NCBI Taxonomy" id="1163398"/>
    <lineage>
        <taxon>Bacteria</taxon>
        <taxon>Pseudomonadati</taxon>
        <taxon>Pseudomonadota</taxon>
        <taxon>Gammaproteobacteria</taxon>
        <taxon>Pseudomonadales</taxon>
        <taxon>Pseudomonadaceae</taxon>
        <taxon>Pseudomonas</taxon>
    </lineage>
</organism>
<protein>
    <submittedName>
        <fullName evidence="3">Uncharacterized protein</fullName>
    </submittedName>
</protein>
<evidence type="ECO:0000313" key="3">
    <source>
        <dbReference type="EMBL" id="KDN97579.1"/>
    </source>
</evidence>
<feature type="region of interest" description="Disordered" evidence="2">
    <location>
        <begin position="1829"/>
        <end position="1848"/>
    </location>
</feature>
<dbReference type="GeneID" id="98284823"/>
<dbReference type="Proteomes" id="UP000027121">
    <property type="component" value="Chromosome"/>
</dbReference>
<sequence length="1866" mass="209724">MSDSPETFEPLTFSPIDFIPAKPRDSTLLLDASKRWKDHRDTFATLLAQAPGVYQTLQDLVRQQLGVDPLSTALRFRISAMHDSDVSLVALAVHTRQYPQPPADLDQHAQVTGPGPDHPTLRLTPTQLLARLAQLDLPAALRRQWDHYWQARASDTAVSRRTHAQNQYLEVLKACWDVALATGQFDTQQQRAVNGVLDNPEWHSQHGIEIQTVSRDEQIIPGALLFKIEGESHLMLYRPDSGFTSHASPTDLETALGTTASSISYESHENLSAGFTPLFNSLLNERLSALDFKPGADIRQFGELALSMVHWVDSQQRNPSVFSLPPAIESTDSEDAPQRSFYDFGSLSLDIPYPIRLQQISAQQALMTPIAETDLQALKDHQNALSAACQEAEEAIEQQLKADTWHTDESPAASAALLTAHYQGLRAHARFQNLLGQIDNEELRWLESLLDQPDTFPRLGSSLVAAYPVLDSTSMVDGVETRTSTTLHDCLVVTLQDDDNPQSLLVYWPGEAGGLLRCANQAELARCFAINDPNGQSLSLSPVTGDVLAVVLGHHLSQAKAALTTEQSPAAVNEALARRLQVPRHAAREYAFKLIQAQETSATLTGISLDWLDKLSASDRATLKAGTLGFIAAMHRAQALVARDLPHRELFCRQLISQRLKQDFPDYDDSPITLYLPESTSWVPLLVESTSPQGIAPKPTLRPSNKWVDLALDTLLLDNIDEAMKERLSFLKLKLKTSNQVLAQQLKDSINTNYLSGLAIDLDLAQQYENKIIEVYRGTHESAFPRAYRRQCLGEPFRQMLKLHSVQARAKGELDDRGQTIFNIAIDADSAAAYLADGHNIRLIPARLTAGGKDTDSYGTTLSGVTFVSDQNSGITLLYRPDHPTRLVRQYSSLKDARLGLYELSKQSGEIDYLAGRALLGNPDAHRSRMRLAIEHRFDGIIGLGTAWPSTTSLAQHLLDAQGGRILEAHRATSRSNRDLWLENFAYQSGMIFNYIKMALGFIPVIGTVISVYDFFESSARLVSALRQDEVYKALEALQQVLLAFVDAAIDLAPSLPLKALSARQLTRQRQQQLLQAGPAAGFAPSGASSARRLSRFEGYEYQAPLSLAGIEPGRRGKYKGIYQHAEGDFILVGDRPCQVEWLETEHTWRLRGTQFKTWRKNIALNENGQWDTHFSLYGVHLRGGGSGGGQILGHMVDVLEPYWPTAIRERLPRTWVDRHYRRQRMLTVESLKEEARLQTALARTNASFEVFENASLQARQASLATMKANCQADIAAAKKAYNTWDELQKISLKAEKQRALTQKARTARVICDRTLNLITLSREETLRSLYESLTIRIQLQDLNDLVDRAPLLRELRSKSLRVVDGKQQMLEQKRELGNWFPLAKAPIQPEIKNRADFKRRLETIKSEFSDSIQAVQRLENDPVLFDTRLNEANSQFREKLSSLGKRFEGAAEYLQEVESHELLKNSYQRLEKYFNDAFITFHNTSHLMVLAQRYANTSVFAEFYTGRLQTIEDEVQMIQGTLSGLSEVQSSAPQRLTIQTEAQRIYRQYKLELQSTNASFPELFDEHYLGKLYDNLDKLILQSDKAVQRLPGLRPNRGQNSSPRLFQTEDNHYYIGDYTPASRNAPERITVHSAEGSAVRRFEPVGERWRPQVLATSARPHELRNLKQTATQLIQGLDSFRQRVRGYIRSDTLPADFEDMMIAKANELESCAARIEALGGNATDTQALRTQAAQLRLDGIQLRIEQIKVSPRPNEGHLAYLDDQQQISIHKLGERQMLKARDYLQEYEIRDLKSAGEPVLWYAHFHYRGLDTPFDNFSAAHLKRAVDRKKGPQWQQAQASASSTPDDIWRGAINQRTANRYFAGL</sequence>
<dbReference type="EMBL" id="CP071706">
    <property type="protein sequence ID" value="KDN97579.1"/>
    <property type="molecule type" value="Genomic_DNA"/>
</dbReference>
<reference evidence="3 4" key="2">
    <citation type="journal article" date="2016" name="Front. Microbiol.">
        <title>When Genome-Based Approach Meets the 'Old but Good': Revealing Genes Involved in the Antibacterial Activity of Pseudomonas sp. P482 against Soft Rot Pathogens.</title>
        <authorList>
            <person name="Krzyzanowska D.M."/>
            <person name="Ossowicki A."/>
            <person name="Rajewska M."/>
            <person name="Maciag T."/>
            <person name="Jablonska M."/>
            <person name="Obuchowski M."/>
            <person name="Heeb S."/>
            <person name="Jafra S."/>
        </authorList>
    </citation>
    <scope>NUCLEOTIDE SEQUENCE [LARGE SCALE GENOMIC DNA]</scope>
    <source>
        <strain evidence="3 4">P482</strain>
    </source>
</reference>
<evidence type="ECO:0000313" key="4">
    <source>
        <dbReference type="Proteomes" id="UP000027121"/>
    </source>
</evidence>
<reference evidence="3 4" key="1">
    <citation type="journal article" date="2014" name="Genome Announc.">
        <title>Genome Sequence of Pseudomonas sp. Strain P482, a Tomato Rhizosphere Isolate with Broad-Spectrum Antimicrobial Activity.</title>
        <authorList>
            <person name="Krzyzanowska D.M."/>
            <person name="Ossowicki A."/>
            <person name="Jafra S."/>
        </authorList>
    </citation>
    <scope>NUCLEOTIDE SEQUENCE [LARGE SCALE GENOMIC DNA]</scope>
    <source>
        <strain evidence="3 4">P482</strain>
    </source>
</reference>